<proteinExistence type="predicted"/>
<evidence type="ECO:0000256" key="1">
    <source>
        <dbReference type="SAM" id="SignalP"/>
    </source>
</evidence>
<name>A0A0N5A8M9_9BILA</name>
<organism evidence="2 3">
    <name type="scientific">Syphacia muris</name>
    <dbReference type="NCBI Taxonomy" id="451379"/>
    <lineage>
        <taxon>Eukaryota</taxon>
        <taxon>Metazoa</taxon>
        <taxon>Ecdysozoa</taxon>
        <taxon>Nematoda</taxon>
        <taxon>Chromadorea</taxon>
        <taxon>Rhabditida</taxon>
        <taxon>Spirurina</taxon>
        <taxon>Oxyuridomorpha</taxon>
        <taxon>Oxyuroidea</taxon>
        <taxon>Oxyuridae</taxon>
        <taxon>Syphacia</taxon>
    </lineage>
</organism>
<accession>A0A0N5A8M9</accession>
<reference evidence="3" key="1">
    <citation type="submission" date="2017-02" db="UniProtKB">
        <authorList>
            <consortium name="WormBaseParasite"/>
        </authorList>
    </citation>
    <scope>IDENTIFICATION</scope>
</reference>
<feature type="signal peptide" evidence="1">
    <location>
        <begin position="1"/>
        <end position="25"/>
    </location>
</feature>
<protein>
    <submittedName>
        <fullName evidence="3">ANF_receptor domain-containing protein</fullName>
    </submittedName>
</protein>
<evidence type="ECO:0000313" key="2">
    <source>
        <dbReference type="Proteomes" id="UP000046393"/>
    </source>
</evidence>
<feature type="chain" id="PRO_5005892835" evidence="1">
    <location>
        <begin position="26"/>
        <end position="82"/>
    </location>
</feature>
<sequence>MHSEHSTVFLITDFLFTIFASTPQAYEVKFGFIFPVSDPLLNYQVGFAQSCGAVPLALERLEEENVLNGADFRYLFLILRFV</sequence>
<dbReference type="AlphaFoldDB" id="A0A0N5A8M9"/>
<keyword evidence="1" id="KW-0732">Signal</keyword>
<dbReference type="Proteomes" id="UP000046393">
    <property type="component" value="Unplaced"/>
</dbReference>
<dbReference type="WBParaSite" id="SMUV_0000043401-mRNA-1">
    <property type="protein sequence ID" value="SMUV_0000043401-mRNA-1"/>
    <property type="gene ID" value="SMUV_0000043401"/>
</dbReference>
<evidence type="ECO:0000313" key="3">
    <source>
        <dbReference type="WBParaSite" id="SMUV_0000043401-mRNA-1"/>
    </source>
</evidence>
<keyword evidence="2" id="KW-1185">Reference proteome</keyword>